<evidence type="ECO:0000313" key="3">
    <source>
        <dbReference type="EMBL" id="EQC41582.1"/>
    </source>
</evidence>
<dbReference type="InParanoid" id="T0SF90"/>
<feature type="coiled-coil region" evidence="1">
    <location>
        <begin position="68"/>
        <end position="95"/>
    </location>
</feature>
<reference evidence="3 4" key="1">
    <citation type="submission" date="2012-04" db="EMBL/GenBank/DDBJ databases">
        <title>The Genome Sequence of Saprolegnia declina VS20.</title>
        <authorList>
            <consortium name="The Broad Institute Genome Sequencing Platform"/>
            <person name="Russ C."/>
            <person name="Nusbaum C."/>
            <person name="Tyler B."/>
            <person name="van West P."/>
            <person name="Dieguez-Uribeondo J."/>
            <person name="de Bruijn I."/>
            <person name="Tripathy S."/>
            <person name="Jiang R."/>
            <person name="Young S.K."/>
            <person name="Zeng Q."/>
            <person name="Gargeya S."/>
            <person name="Fitzgerald M."/>
            <person name="Haas B."/>
            <person name="Abouelleil A."/>
            <person name="Alvarado L."/>
            <person name="Arachchi H.M."/>
            <person name="Berlin A."/>
            <person name="Chapman S.B."/>
            <person name="Goldberg J."/>
            <person name="Griggs A."/>
            <person name="Gujja S."/>
            <person name="Hansen M."/>
            <person name="Howarth C."/>
            <person name="Imamovic A."/>
            <person name="Larimer J."/>
            <person name="McCowen C."/>
            <person name="Montmayeur A."/>
            <person name="Murphy C."/>
            <person name="Neiman D."/>
            <person name="Pearson M."/>
            <person name="Priest M."/>
            <person name="Roberts A."/>
            <person name="Saif S."/>
            <person name="Shea T."/>
            <person name="Sisk P."/>
            <person name="Sykes S."/>
            <person name="Wortman J."/>
            <person name="Nusbaum C."/>
            <person name="Birren B."/>
        </authorList>
    </citation>
    <scope>NUCLEOTIDE SEQUENCE [LARGE SCALE GENOMIC DNA]</scope>
    <source>
        <strain evidence="3 4">VS20</strain>
    </source>
</reference>
<accession>T0SF90</accession>
<feature type="coiled-coil region" evidence="1">
    <location>
        <begin position="238"/>
        <end position="279"/>
    </location>
</feature>
<feature type="compositionally biased region" description="Polar residues" evidence="2">
    <location>
        <begin position="1"/>
        <end position="11"/>
    </location>
</feature>
<evidence type="ECO:0000313" key="4">
    <source>
        <dbReference type="Proteomes" id="UP000030762"/>
    </source>
</evidence>
<dbReference type="Proteomes" id="UP000030762">
    <property type="component" value="Unassembled WGS sequence"/>
</dbReference>
<protein>
    <submittedName>
        <fullName evidence="3">Uncharacterized protein</fullName>
    </submittedName>
</protein>
<proteinExistence type="predicted"/>
<dbReference type="OrthoDB" id="72630at2759"/>
<dbReference type="VEuPathDB" id="FungiDB:SDRG_01543"/>
<dbReference type="EMBL" id="JH767134">
    <property type="protein sequence ID" value="EQC41582.1"/>
    <property type="molecule type" value="Genomic_DNA"/>
</dbReference>
<keyword evidence="4" id="KW-1185">Reference proteome</keyword>
<feature type="region of interest" description="Disordered" evidence="2">
    <location>
        <begin position="1"/>
        <end position="46"/>
    </location>
</feature>
<dbReference type="AlphaFoldDB" id="T0SF90"/>
<evidence type="ECO:0000256" key="2">
    <source>
        <dbReference type="SAM" id="MobiDB-lite"/>
    </source>
</evidence>
<gene>
    <name evidence="3" type="ORF">SDRG_01543</name>
</gene>
<dbReference type="GeneID" id="19942270"/>
<dbReference type="OMA" id="KWQHYFP"/>
<organism evidence="3 4">
    <name type="scientific">Saprolegnia diclina (strain VS20)</name>
    <dbReference type="NCBI Taxonomy" id="1156394"/>
    <lineage>
        <taxon>Eukaryota</taxon>
        <taxon>Sar</taxon>
        <taxon>Stramenopiles</taxon>
        <taxon>Oomycota</taxon>
        <taxon>Saprolegniomycetes</taxon>
        <taxon>Saprolegniales</taxon>
        <taxon>Saprolegniaceae</taxon>
        <taxon>Saprolegnia</taxon>
    </lineage>
</organism>
<name>T0SF90_SAPDV</name>
<dbReference type="eggNOG" id="ENOG502S86Q">
    <property type="taxonomic scope" value="Eukaryota"/>
</dbReference>
<sequence length="328" mass="36523">MDDASSGNTKPRSPAVQRRSRDKPLSVQLSPRHGATRASSVTKSSAAPEITQDEYFRLLRKTDVLGYLLRVNDDLETKEARLESAEIDNAKLTTVQKFLVVEHEMLKAKWHETKRLFADHLCDLTHACLEEEALQTGHAAAAAKAFSAAQSRVRFTNDVHRAATSLHGHDDESATALAKVGKDRLAQVAAICVAYRKELSRVETLAFEQESKGAAAHSTEHLYTESVESELATVQCEKAQLADRMHLVAKQNEALQAQVASLHEELETHKRQERLLRAQWGDQERNVLQLLATVKSDIRKRFGFVPPALEHFAFTPQHAPPSLAAMNQ</sequence>
<keyword evidence="1" id="KW-0175">Coiled coil</keyword>
<evidence type="ECO:0000256" key="1">
    <source>
        <dbReference type="SAM" id="Coils"/>
    </source>
</evidence>
<dbReference type="RefSeq" id="XP_008605296.1">
    <property type="nucleotide sequence ID" value="XM_008607074.1"/>
</dbReference>